<feature type="domain" description="AMP-dependent synthetase/ligase" evidence="1">
    <location>
        <begin position="70"/>
        <end position="453"/>
    </location>
</feature>
<dbReference type="EMBL" id="JABMOJ010000076">
    <property type="protein sequence ID" value="NQV64162.1"/>
    <property type="molecule type" value="Genomic_DNA"/>
</dbReference>
<dbReference type="PANTHER" id="PTHR24096">
    <property type="entry name" value="LONG-CHAIN-FATTY-ACID--COA LIGASE"/>
    <property type="match status" value="1"/>
</dbReference>
<evidence type="ECO:0000313" key="3">
    <source>
        <dbReference type="Proteomes" id="UP000754644"/>
    </source>
</evidence>
<evidence type="ECO:0000313" key="2">
    <source>
        <dbReference type="EMBL" id="NQV64162.1"/>
    </source>
</evidence>
<evidence type="ECO:0000259" key="1">
    <source>
        <dbReference type="Pfam" id="PF00501"/>
    </source>
</evidence>
<dbReference type="InterPro" id="IPR020845">
    <property type="entry name" value="AMP-binding_CS"/>
</dbReference>
<dbReference type="Pfam" id="PF23562">
    <property type="entry name" value="AMP-binding_C_3"/>
    <property type="match status" value="1"/>
</dbReference>
<reference evidence="2" key="1">
    <citation type="submission" date="2020-05" db="EMBL/GenBank/DDBJ databases">
        <title>Sulfur intermediates as new biogeochemical hubs in an aquatic model microbial ecosystem.</title>
        <authorList>
            <person name="Vigneron A."/>
        </authorList>
    </citation>
    <scope>NUCLEOTIDE SEQUENCE</scope>
    <source>
        <strain evidence="2">Bin.250</strain>
    </source>
</reference>
<name>A0A972VX27_9GAMM</name>
<dbReference type="PANTHER" id="PTHR24096:SF420">
    <property type="entry name" value="LONG-CHAIN-FATTY-ACID--COA LIGASE-RELATED"/>
    <property type="match status" value="1"/>
</dbReference>
<dbReference type="GO" id="GO:0016405">
    <property type="term" value="F:CoA-ligase activity"/>
    <property type="evidence" value="ECO:0007669"/>
    <property type="project" value="TreeGrafter"/>
</dbReference>
<dbReference type="Pfam" id="PF00501">
    <property type="entry name" value="AMP-binding"/>
    <property type="match status" value="1"/>
</dbReference>
<sequence length="637" mass="68698">MILGVARSVFPDGDKKKEEMMPSGQNAPYIDQGNAQAAVDVETRANGELILRSPYACGPAPISTVHLLLERAGQFPDRTLIAEKQGDGWRHLTYQQAVTGCRHVAQWLLNEGASIERPLAILSNSSINHFLMAWGAIFARVPYVPVSVSYSSVPGAYPKLDAVLQRVQPAFIYAEDFTDQQQALQHIDFDIAKTQLLSGSASRPSAVPSWPIVNWEDLMNTPVTDAVDRSIAKINHDTITRYMFTSGSTGMPKGVIHTHGMACEMLASGAGILEGVGLESPRVLDWMPWSHVGAGVMRISSMINAGGAIYLDTGKPVPAEFGKTIENIKSVKPTSFAGAPLGWSMLVDALEADTAFASLFYENIRTMQAGSAAMPASLADRIQALNVKYTGFRFPFATSLASTEVQCGLSRYWVCERTDVTGLPVPGTDIKLVPFGDKYELRVRSKGTTPGYLDDAQKTLESFDEEGFFKMGDAVRFADPNDPTQGLCFAGRVAEEFKLITGTWVAAGTLRSEAVASASPYIRDAVVCGLNQNYVALLLWPNLAACQGLAGTDDPAKIVTSAAVIDAIREGLAAHNVSNPSSSKRFKRFLLLQAPPDPGAYEITDKGYINQGAVQAHRSAEVESLFADVSGSHVVEI</sequence>
<dbReference type="Gene3D" id="3.40.50.12780">
    <property type="entry name" value="N-terminal domain of ligase-like"/>
    <property type="match status" value="1"/>
</dbReference>
<dbReference type="Proteomes" id="UP000754644">
    <property type="component" value="Unassembled WGS sequence"/>
</dbReference>
<dbReference type="SUPFAM" id="SSF56801">
    <property type="entry name" value="Acetyl-CoA synthetase-like"/>
    <property type="match status" value="1"/>
</dbReference>
<gene>
    <name evidence="2" type="ORF">HQ497_02250</name>
</gene>
<dbReference type="InterPro" id="IPR042099">
    <property type="entry name" value="ANL_N_sf"/>
</dbReference>
<dbReference type="InterPro" id="IPR000873">
    <property type="entry name" value="AMP-dep_synth/lig_dom"/>
</dbReference>
<proteinExistence type="predicted"/>
<comment type="caution">
    <text evidence="2">The sequence shown here is derived from an EMBL/GenBank/DDBJ whole genome shotgun (WGS) entry which is preliminary data.</text>
</comment>
<dbReference type="PROSITE" id="PS00455">
    <property type="entry name" value="AMP_BINDING"/>
    <property type="match status" value="1"/>
</dbReference>
<protein>
    <submittedName>
        <fullName evidence="2">AMP-binding protein</fullName>
    </submittedName>
</protein>
<accession>A0A972VX27</accession>
<dbReference type="AlphaFoldDB" id="A0A972VX27"/>
<organism evidence="2 3">
    <name type="scientific">SAR86 cluster bacterium</name>
    <dbReference type="NCBI Taxonomy" id="2030880"/>
    <lineage>
        <taxon>Bacteria</taxon>
        <taxon>Pseudomonadati</taxon>
        <taxon>Pseudomonadota</taxon>
        <taxon>Gammaproteobacteria</taxon>
        <taxon>SAR86 cluster</taxon>
    </lineage>
</organism>